<evidence type="ECO:0000313" key="1">
    <source>
        <dbReference type="EMBL" id="JAD20688.1"/>
    </source>
</evidence>
<dbReference type="EMBL" id="GBRH01277207">
    <property type="protein sequence ID" value="JAD20688.1"/>
    <property type="molecule type" value="Transcribed_RNA"/>
</dbReference>
<sequence>MFIPFSNQFIYNSFATICIALS</sequence>
<reference evidence="1" key="2">
    <citation type="journal article" date="2015" name="Data Brief">
        <title>Shoot transcriptome of the giant reed, Arundo donax.</title>
        <authorList>
            <person name="Barrero R.A."/>
            <person name="Guerrero F.D."/>
            <person name="Moolhuijzen P."/>
            <person name="Goolsby J.A."/>
            <person name="Tidwell J."/>
            <person name="Bellgard S.E."/>
            <person name="Bellgard M.I."/>
        </authorList>
    </citation>
    <scope>NUCLEOTIDE SEQUENCE</scope>
    <source>
        <tissue evidence="1">Shoot tissue taken approximately 20 cm above the soil surface</tissue>
    </source>
</reference>
<accession>A0A0A8Y6J4</accession>
<organism evidence="1">
    <name type="scientific">Arundo donax</name>
    <name type="common">Giant reed</name>
    <name type="synonym">Donax arundinaceus</name>
    <dbReference type="NCBI Taxonomy" id="35708"/>
    <lineage>
        <taxon>Eukaryota</taxon>
        <taxon>Viridiplantae</taxon>
        <taxon>Streptophyta</taxon>
        <taxon>Embryophyta</taxon>
        <taxon>Tracheophyta</taxon>
        <taxon>Spermatophyta</taxon>
        <taxon>Magnoliopsida</taxon>
        <taxon>Liliopsida</taxon>
        <taxon>Poales</taxon>
        <taxon>Poaceae</taxon>
        <taxon>PACMAD clade</taxon>
        <taxon>Arundinoideae</taxon>
        <taxon>Arundineae</taxon>
        <taxon>Arundo</taxon>
    </lineage>
</organism>
<protein>
    <submittedName>
        <fullName evidence="1">Uncharacterized protein</fullName>
    </submittedName>
</protein>
<dbReference type="AlphaFoldDB" id="A0A0A8Y6J4"/>
<name>A0A0A8Y6J4_ARUDO</name>
<reference evidence="1" key="1">
    <citation type="submission" date="2014-09" db="EMBL/GenBank/DDBJ databases">
        <authorList>
            <person name="Magalhaes I.L.F."/>
            <person name="Oliveira U."/>
            <person name="Santos F.R."/>
            <person name="Vidigal T.H.D.A."/>
            <person name="Brescovit A.D."/>
            <person name="Santos A.J."/>
        </authorList>
    </citation>
    <scope>NUCLEOTIDE SEQUENCE</scope>
    <source>
        <tissue evidence="1">Shoot tissue taken approximately 20 cm above the soil surface</tissue>
    </source>
</reference>
<proteinExistence type="predicted"/>